<dbReference type="InterPro" id="IPR002298">
    <property type="entry name" value="DNA_polymerase_A"/>
</dbReference>
<evidence type="ECO:0000313" key="4">
    <source>
        <dbReference type="EMBL" id="CAE2269982.1"/>
    </source>
</evidence>
<dbReference type="PRINTS" id="PR00868">
    <property type="entry name" value="DNAPOLI"/>
</dbReference>
<dbReference type="SUPFAM" id="SSF56672">
    <property type="entry name" value="DNA/RNA polymerases"/>
    <property type="match status" value="1"/>
</dbReference>
<dbReference type="InterPro" id="IPR043502">
    <property type="entry name" value="DNA/RNA_pol_sf"/>
</dbReference>
<sequence length="1127" mass="125913">MPWYEPVASPPDPPCYQDFSTRTGHHDRSHHNERRERTSGSSIADFGAWGGDELQRRLEALISPMLSSAELASEKYRTEEATTPFSGSAVAQHGSFQSPCPHPSFRHREKPPSTPEDNIGEAAMFFYPHAMPGGRKFLSPVDSEVALSPAIMRRAESCSSRAGREDVSSLQLQGMNTTDKIDGGNRKTDSGGEMLGNDDGRCIVNDRPNEKGMSGNDPSQYLGGEVPNNYDNSQYGDTYRPQKGTSKQMTLALEPNSGGLFCSPPQEKRSGGEQSWEDVGKIGRYQAQQTENDTKCSSKQRKKKKKKKENARKNKGRTDCSDDRHGIFAALRSGESAHNGQHSGFESEANSKTKEKAKKRTRTTGNESRKPSIPDALGDDNVIDEASFEGIEECEFMNAGTSDESLELFLSKVKSKRVVAWTMVFLDGDCTTPFLPTSKKYCTQKGPRCTMWNCICDGQIRAMQASAPVLGAMISVPLPSEGEPNANAETYILPLGPALNLDSVPGLTTGFERMTSWPVAPFLCGTSLRQRWNAFRSILIDRHVTKVTYCAELGLMPFHFHRMQDVEGGRADASHAQLDLILPGIWDLRLASWVLLPHSKDSDLEFETMRNGFPHLVDKIPKHPKPDNVSTQLHGLISAREDLELLLVLHPIIGRQISDKGLRAAFDDIESPLQSVLSAMECTGIGVRPSRLPKQAVEQKIEKLTTEAQSVSKDNTFLLSSPQQVSHLLFDIMGITVPKGLSTKQVAGSQHRSTSEESLKAIQTEAKKKGNNYRIIDIILEFRTLNKMLTTYIRPLPNFARELAPKSKSRGKRRKRSKQQSKDDKSKSLRIHPMWMQTAVRTGRLSCRKPNMQQIPTDSVLGVNPRDSFTVSSRKKCLVTADYSQKEIRILAHMSNDDTLINMFRSKDEVDIYKAMASACCGKPVHSVSGEERSIYKQVTLAVLYGMGVTQVAKKLNVNRSTAQKFLNSFFRRFQGVRRWIEATKEFARRHQFVTTISGRRRYLDDICSSDNGKRAQAERQAVNTIIQGSAADIMKLAMLKMSSRIMDWKKECLDSPGGSVVPPMILLQIHDELLFETNANEIDVKMLRDAIMRCCAEECVREFNLKVQLKLKCMYGMSWGSMEELK</sequence>
<feature type="region of interest" description="Disordered" evidence="2">
    <location>
        <begin position="176"/>
        <end position="322"/>
    </location>
</feature>
<dbReference type="EMBL" id="HBKQ01045571">
    <property type="protein sequence ID" value="CAE2269982.1"/>
    <property type="molecule type" value="Transcribed_RNA"/>
</dbReference>
<proteinExistence type="predicted"/>
<organism evidence="4">
    <name type="scientific">Odontella aurita</name>
    <dbReference type="NCBI Taxonomy" id="265563"/>
    <lineage>
        <taxon>Eukaryota</taxon>
        <taxon>Sar</taxon>
        <taxon>Stramenopiles</taxon>
        <taxon>Ochrophyta</taxon>
        <taxon>Bacillariophyta</taxon>
        <taxon>Mediophyceae</taxon>
        <taxon>Biddulphiophycidae</taxon>
        <taxon>Eupodiscales</taxon>
        <taxon>Odontellaceae</taxon>
        <taxon>Odontella</taxon>
    </lineage>
</organism>
<protein>
    <recommendedName>
        <fullName evidence="3">DNA-directed DNA polymerase family A palm domain-containing protein</fullName>
    </recommendedName>
</protein>
<dbReference type="PANTHER" id="PTHR10133:SF27">
    <property type="entry name" value="DNA POLYMERASE NU"/>
    <property type="match status" value="1"/>
</dbReference>
<dbReference type="GO" id="GO:0003677">
    <property type="term" value="F:DNA binding"/>
    <property type="evidence" value="ECO:0007669"/>
    <property type="project" value="InterPro"/>
</dbReference>
<feature type="compositionally biased region" description="Basic residues" evidence="2">
    <location>
        <begin position="298"/>
        <end position="315"/>
    </location>
</feature>
<feature type="compositionally biased region" description="Basic residues" evidence="2">
    <location>
        <begin position="23"/>
        <end position="32"/>
    </location>
</feature>
<evidence type="ECO:0000256" key="1">
    <source>
        <dbReference type="ARBA" id="ARBA00022705"/>
    </source>
</evidence>
<feature type="region of interest" description="Disordered" evidence="2">
    <location>
        <begin position="1"/>
        <end position="48"/>
    </location>
</feature>
<name>A0A7S4JPM5_9STRA</name>
<dbReference type="AlphaFoldDB" id="A0A7S4JPM5"/>
<feature type="region of interest" description="Disordered" evidence="2">
    <location>
        <begin position="334"/>
        <end position="380"/>
    </location>
</feature>
<dbReference type="Gene3D" id="3.30.70.370">
    <property type="match status" value="1"/>
</dbReference>
<dbReference type="FunFam" id="1.10.150.20:FF:000070">
    <property type="entry name" value="DNA polymerase I, putative"/>
    <property type="match status" value="1"/>
</dbReference>
<keyword evidence="1" id="KW-0235">DNA replication</keyword>
<dbReference type="CDD" id="cd08638">
    <property type="entry name" value="DNA_pol_A_theta"/>
    <property type="match status" value="1"/>
</dbReference>
<dbReference type="SMART" id="SM00482">
    <property type="entry name" value="POLAc"/>
    <property type="match status" value="1"/>
</dbReference>
<feature type="domain" description="DNA-directed DNA polymerase family A palm" evidence="3">
    <location>
        <begin position="862"/>
        <end position="1082"/>
    </location>
</feature>
<feature type="compositionally biased region" description="Basic residues" evidence="2">
    <location>
        <begin position="807"/>
        <end position="819"/>
    </location>
</feature>
<accession>A0A7S4JPM5</accession>
<dbReference type="PANTHER" id="PTHR10133">
    <property type="entry name" value="DNA POLYMERASE I"/>
    <property type="match status" value="1"/>
</dbReference>
<dbReference type="Gene3D" id="1.10.150.20">
    <property type="entry name" value="5' to 3' exonuclease, C-terminal subdomain"/>
    <property type="match status" value="1"/>
</dbReference>
<dbReference type="Pfam" id="PF00476">
    <property type="entry name" value="DNA_pol_A"/>
    <property type="match status" value="1"/>
</dbReference>
<dbReference type="Gene3D" id="3.30.420.10">
    <property type="entry name" value="Ribonuclease H-like superfamily/Ribonuclease H"/>
    <property type="match status" value="1"/>
</dbReference>
<feature type="region of interest" description="Disordered" evidence="2">
    <location>
        <begin position="803"/>
        <end position="830"/>
    </location>
</feature>
<dbReference type="InterPro" id="IPR036397">
    <property type="entry name" value="RNaseH_sf"/>
</dbReference>
<dbReference type="GO" id="GO:0006302">
    <property type="term" value="P:double-strand break repair"/>
    <property type="evidence" value="ECO:0007669"/>
    <property type="project" value="TreeGrafter"/>
</dbReference>
<evidence type="ECO:0000256" key="2">
    <source>
        <dbReference type="SAM" id="MobiDB-lite"/>
    </source>
</evidence>
<dbReference type="InterPro" id="IPR001098">
    <property type="entry name" value="DNA-dir_DNA_pol_A_palm_dom"/>
</dbReference>
<reference evidence="4" key="1">
    <citation type="submission" date="2021-01" db="EMBL/GenBank/DDBJ databases">
        <authorList>
            <person name="Corre E."/>
            <person name="Pelletier E."/>
            <person name="Niang G."/>
            <person name="Scheremetjew M."/>
            <person name="Finn R."/>
            <person name="Kale V."/>
            <person name="Holt S."/>
            <person name="Cochrane G."/>
            <person name="Meng A."/>
            <person name="Brown T."/>
            <person name="Cohen L."/>
        </authorList>
    </citation>
    <scope>NUCLEOTIDE SEQUENCE</scope>
    <source>
        <strain evidence="4">Isolate 1302-5</strain>
    </source>
</reference>
<evidence type="ECO:0000259" key="3">
    <source>
        <dbReference type="SMART" id="SM00482"/>
    </source>
</evidence>
<dbReference type="GO" id="GO:0006261">
    <property type="term" value="P:DNA-templated DNA replication"/>
    <property type="evidence" value="ECO:0007669"/>
    <property type="project" value="InterPro"/>
</dbReference>
<dbReference type="Gene3D" id="1.20.1060.10">
    <property type="entry name" value="Taq DNA Polymerase, Chain T, domain 4"/>
    <property type="match status" value="1"/>
</dbReference>
<feature type="compositionally biased region" description="Basic and acidic residues" evidence="2">
    <location>
        <begin position="179"/>
        <end position="190"/>
    </location>
</feature>
<dbReference type="GO" id="GO:0003887">
    <property type="term" value="F:DNA-directed DNA polymerase activity"/>
    <property type="evidence" value="ECO:0007669"/>
    <property type="project" value="InterPro"/>
</dbReference>
<gene>
    <name evidence="4" type="ORF">OAUR00152_LOCUS31400</name>
</gene>
<feature type="region of interest" description="Disordered" evidence="2">
    <location>
        <begin position="73"/>
        <end position="117"/>
    </location>
</feature>